<evidence type="ECO:0000313" key="4">
    <source>
        <dbReference type="EMBL" id="KAK7027626.1"/>
    </source>
</evidence>
<comment type="caution">
    <text evidence="4">The sequence shown here is derived from an EMBL/GenBank/DDBJ whole genome shotgun (WGS) entry which is preliminary data.</text>
</comment>
<proteinExistence type="predicted"/>
<dbReference type="EMBL" id="JAWWNJ010000029">
    <property type="protein sequence ID" value="KAK7027626.1"/>
    <property type="molecule type" value="Genomic_DNA"/>
</dbReference>
<sequence>MGFTSRKRRASDTDYKAPSSVVKRLKLSEEVQSTPIQHNRGITLQEESDDPLPPSSAPSSPVFWDDNNEPERSEKSPVRPMSPLNLDFSPLPTTPPGNSPDGPLTSPFIPSPVKPYGGRPRVSAPHRNPRGTRDLQKQPEWRAAKLQKARQEAEAVERALAEKEQEFKAKEKQKLQNVVHGFVRNTMQGGTSLQEILDAMFSINEDDPQITGVFSKFFRAHGATLMEKVAERAPQEADLFSSRHIADLVAQEGQAIQNLLTRDTSTKVSDLLSSFNMQGLSDKLREVAPTMWGILVAVSTVEEEGHETTRRDRSLVFTTVCAMMSLLRSQKANNFQAIIALFLLGSGAAKREIEVFAHAGISLSYKSVMNYIKTLSQEGIRQFRAVFRSCMCSIVWDNLNIAFRVESQRLDSKNHFDNGTTATLIPVYNPFTGSSRTLRGTLPLSMKPERTSSNSTFSWTAADTLPSPTDAAKLDECLRWQLKDNALQHIPEFAHLRAMLGRCPEVEQIQVHKTEQYPLPAMHEDESSIDGTLAVYEAIFRHLETSSEDLEDHGLVISHGDLLTDNLVNTIEASRRNTPDVLESTRALTRLFGIFHAKMAGNRLVVNEHWGKPNATIPGGLCWEHTQLLQRKPISAGWKSKKAAPWKPCHELLQISTAGHVRDAFRICCGAASFTEWASKATISDFEQVADKVYASLYTTAAYDQACSVQEAHRDPAFENSVLYNRDSLLYLLLVSSIKAGDIGRVVLIFRIWAVMMRTPKTMPKYADAFFETLGRLKSYNPVLRKFLLHNWLVNLRGIIDGFKEVDLLQEHQNFWAKIIYNAKGVNRSWEWLSRITVCIFVLRDAMKTVQSTFKIPDYGTKHTVPDMKNEILRVAEALEKDRLQELWSERPWKEDVERVRDLLEEGSNYLNSRGAFSRFTEPSVTYEVVASGSDALEKGTGGQMDDEEENHHEDYDVTREDLEMDDEEPYGMLDTILRAATDMVEET</sequence>
<evidence type="ECO:0000259" key="3">
    <source>
        <dbReference type="Pfam" id="PF20231"/>
    </source>
</evidence>
<name>A0AAW0BM52_9AGAR</name>
<evidence type="ECO:0000256" key="1">
    <source>
        <dbReference type="SAM" id="Coils"/>
    </source>
</evidence>
<gene>
    <name evidence="4" type="ORF">R3P38DRAFT_2776632</name>
</gene>
<evidence type="ECO:0000256" key="2">
    <source>
        <dbReference type="SAM" id="MobiDB-lite"/>
    </source>
</evidence>
<evidence type="ECO:0000313" key="5">
    <source>
        <dbReference type="Proteomes" id="UP001362999"/>
    </source>
</evidence>
<feature type="compositionally biased region" description="Basic and acidic residues" evidence="2">
    <location>
        <begin position="131"/>
        <end position="140"/>
    </location>
</feature>
<dbReference type="AlphaFoldDB" id="A0AAW0BM52"/>
<accession>A0AAW0BM52</accession>
<feature type="region of interest" description="Disordered" evidence="2">
    <location>
        <begin position="933"/>
        <end position="959"/>
    </location>
</feature>
<dbReference type="Pfam" id="PF20231">
    <property type="entry name" value="DUF6589"/>
    <property type="match status" value="1"/>
</dbReference>
<feature type="region of interest" description="Disordered" evidence="2">
    <location>
        <begin position="1"/>
        <end position="140"/>
    </location>
</feature>
<dbReference type="InterPro" id="IPR046496">
    <property type="entry name" value="DUF6589"/>
</dbReference>
<feature type="compositionally biased region" description="Polar residues" evidence="2">
    <location>
        <begin position="30"/>
        <end position="42"/>
    </location>
</feature>
<protein>
    <recommendedName>
        <fullName evidence="3">DUF6589 domain-containing protein</fullName>
    </recommendedName>
</protein>
<reference evidence="4 5" key="1">
    <citation type="journal article" date="2024" name="J Genomics">
        <title>Draft genome sequencing and assembly of Favolaschia claudopus CIRM-BRFM 2984 isolated from oak limbs.</title>
        <authorList>
            <person name="Navarro D."/>
            <person name="Drula E."/>
            <person name="Chaduli D."/>
            <person name="Cazenave R."/>
            <person name="Ahrendt S."/>
            <person name="Wang J."/>
            <person name="Lipzen A."/>
            <person name="Daum C."/>
            <person name="Barry K."/>
            <person name="Grigoriev I.V."/>
            <person name="Favel A."/>
            <person name="Rosso M.N."/>
            <person name="Martin F."/>
        </authorList>
    </citation>
    <scope>NUCLEOTIDE SEQUENCE [LARGE SCALE GENOMIC DNA]</scope>
    <source>
        <strain evidence="4 5">CIRM-BRFM 2984</strain>
    </source>
</reference>
<feature type="coiled-coil region" evidence="1">
    <location>
        <begin position="143"/>
        <end position="173"/>
    </location>
</feature>
<feature type="domain" description="DUF6589" evidence="3">
    <location>
        <begin position="461"/>
        <end position="863"/>
    </location>
</feature>
<organism evidence="4 5">
    <name type="scientific">Favolaschia claudopus</name>
    <dbReference type="NCBI Taxonomy" id="2862362"/>
    <lineage>
        <taxon>Eukaryota</taxon>
        <taxon>Fungi</taxon>
        <taxon>Dikarya</taxon>
        <taxon>Basidiomycota</taxon>
        <taxon>Agaricomycotina</taxon>
        <taxon>Agaricomycetes</taxon>
        <taxon>Agaricomycetidae</taxon>
        <taxon>Agaricales</taxon>
        <taxon>Marasmiineae</taxon>
        <taxon>Mycenaceae</taxon>
        <taxon>Favolaschia</taxon>
    </lineage>
</organism>
<feature type="compositionally biased region" description="Basic and acidic residues" evidence="2">
    <location>
        <begin position="950"/>
        <end position="959"/>
    </location>
</feature>
<dbReference type="Proteomes" id="UP001362999">
    <property type="component" value="Unassembled WGS sequence"/>
</dbReference>
<keyword evidence="1" id="KW-0175">Coiled coil</keyword>
<keyword evidence="5" id="KW-1185">Reference proteome</keyword>